<dbReference type="Proteomes" id="UP001596047">
    <property type="component" value="Unassembled WGS sequence"/>
</dbReference>
<dbReference type="PANTHER" id="PTHR43701:SF2">
    <property type="entry name" value="MEMBRANE TRANSPORTER PROTEIN YJNA-RELATED"/>
    <property type="match status" value="1"/>
</dbReference>
<evidence type="ECO:0000256" key="3">
    <source>
        <dbReference type="ARBA" id="ARBA00022692"/>
    </source>
</evidence>
<keyword evidence="5 6" id="KW-0472">Membrane</keyword>
<dbReference type="PANTHER" id="PTHR43701">
    <property type="entry name" value="MEMBRANE TRANSPORTER PROTEIN MJ0441-RELATED"/>
    <property type="match status" value="1"/>
</dbReference>
<keyword evidence="4 6" id="KW-1133">Transmembrane helix</keyword>
<evidence type="ECO:0000256" key="4">
    <source>
        <dbReference type="ARBA" id="ARBA00022989"/>
    </source>
</evidence>
<feature type="transmembrane region" description="Helical" evidence="6">
    <location>
        <begin position="158"/>
        <end position="187"/>
    </location>
</feature>
<keyword evidence="3 6" id="KW-0812">Transmembrane</keyword>
<sequence>MLELVFLLFLGFAASIFGSIVGLGGGIIIVPSLILLGSRLTGEEIDHPVAVGTSLAVLIVTALASTLSYTKKKRVDYRSGWLLFITSGPAAMIGSALTGHLHNGVFQLIFGIFMLLMAGLLVARDHLKPITRQWPIRRTYTDEEGHVHTYGYAILPALMIGFCVGMVSGLFGIGGGSLFVPVMVLLFRFPPHVATATSMFVIFLSSILGSGVHAALGEINLWIVLALIPGAWFGGRIGARIASKMTGKGLMWLLRLTLILLSSELIIEGFTKL</sequence>
<evidence type="ECO:0000256" key="5">
    <source>
        <dbReference type="ARBA" id="ARBA00023136"/>
    </source>
</evidence>
<organism evidence="7 8">
    <name type="scientific">Paenibacillus solisilvae</name>
    <dbReference type="NCBI Taxonomy" id="2486751"/>
    <lineage>
        <taxon>Bacteria</taxon>
        <taxon>Bacillati</taxon>
        <taxon>Bacillota</taxon>
        <taxon>Bacilli</taxon>
        <taxon>Bacillales</taxon>
        <taxon>Paenibacillaceae</taxon>
        <taxon>Paenibacillus</taxon>
    </lineage>
</organism>
<comment type="similarity">
    <text evidence="2 6">Belongs to the 4-toluene sulfonate uptake permease (TSUP) (TC 2.A.102) family.</text>
</comment>
<protein>
    <recommendedName>
        <fullName evidence="6">Probable membrane transporter protein</fullName>
    </recommendedName>
</protein>
<feature type="transmembrane region" description="Helical" evidence="6">
    <location>
        <begin position="7"/>
        <end position="37"/>
    </location>
</feature>
<comment type="caution">
    <text evidence="7">The sequence shown here is derived from an EMBL/GenBank/DDBJ whole genome shotgun (WGS) entry which is preliminary data.</text>
</comment>
<comment type="subcellular location">
    <subcellularLocation>
        <location evidence="6">Cell membrane</location>
        <topology evidence="6">Multi-pass membrane protein</topology>
    </subcellularLocation>
    <subcellularLocation>
        <location evidence="1">Membrane</location>
        <topology evidence="1">Multi-pass membrane protein</topology>
    </subcellularLocation>
</comment>
<feature type="transmembrane region" description="Helical" evidence="6">
    <location>
        <begin position="105"/>
        <end position="123"/>
    </location>
</feature>
<dbReference type="Pfam" id="PF01925">
    <property type="entry name" value="TauE"/>
    <property type="match status" value="1"/>
</dbReference>
<feature type="transmembrane region" description="Helical" evidence="6">
    <location>
        <begin position="249"/>
        <end position="267"/>
    </location>
</feature>
<keyword evidence="6" id="KW-1003">Cell membrane</keyword>
<accession>A0ABW0W369</accession>
<feature type="transmembrane region" description="Helical" evidence="6">
    <location>
        <begin position="81"/>
        <end position="99"/>
    </location>
</feature>
<evidence type="ECO:0000313" key="8">
    <source>
        <dbReference type="Proteomes" id="UP001596047"/>
    </source>
</evidence>
<dbReference type="EMBL" id="JBHSOW010000076">
    <property type="protein sequence ID" value="MFC5651464.1"/>
    <property type="molecule type" value="Genomic_DNA"/>
</dbReference>
<reference evidence="8" key="1">
    <citation type="journal article" date="2019" name="Int. J. Syst. Evol. Microbiol.">
        <title>The Global Catalogue of Microorganisms (GCM) 10K type strain sequencing project: providing services to taxonomists for standard genome sequencing and annotation.</title>
        <authorList>
            <consortium name="The Broad Institute Genomics Platform"/>
            <consortium name="The Broad Institute Genome Sequencing Center for Infectious Disease"/>
            <person name="Wu L."/>
            <person name="Ma J."/>
        </authorList>
    </citation>
    <scope>NUCLEOTIDE SEQUENCE [LARGE SCALE GENOMIC DNA]</scope>
    <source>
        <strain evidence="8">CGMCC 1.3240</strain>
    </source>
</reference>
<evidence type="ECO:0000256" key="1">
    <source>
        <dbReference type="ARBA" id="ARBA00004141"/>
    </source>
</evidence>
<gene>
    <name evidence="7" type="ORF">ACFPYJ_20575</name>
</gene>
<dbReference type="InterPro" id="IPR002781">
    <property type="entry name" value="TM_pro_TauE-like"/>
</dbReference>
<keyword evidence="8" id="KW-1185">Reference proteome</keyword>
<evidence type="ECO:0000256" key="2">
    <source>
        <dbReference type="ARBA" id="ARBA00009142"/>
    </source>
</evidence>
<evidence type="ECO:0000256" key="6">
    <source>
        <dbReference type="RuleBase" id="RU363041"/>
    </source>
</evidence>
<dbReference type="RefSeq" id="WP_379190090.1">
    <property type="nucleotide sequence ID" value="NZ_JBHSOW010000076.1"/>
</dbReference>
<feature type="transmembrane region" description="Helical" evidence="6">
    <location>
        <begin position="49"/>
        <end position="69"/>
    </location>
</feature>
<proteinExistence type="inferred from homology"/>
<name>A0ABW0W369_9BACL</name>
<feature type="transmembrane region" description="Helical" evidence="6">
    <location>
        <begin position="219"/>
        <end position="237"/>
    </location>
</feature>
<evidence type="ECO:0000313" key="7">
    <source>
        <dbReference type="EMBL" id="MFC5651464.1"/>
    </source>
</evidence>
<feature type="transmembrane region" description="Helical" evidence="6">
    <location>
        <begin position="193"/>
        <end position="212"/>
    </location>
</feature>
<dbReference type="InterPro" id="IPR051598">
    <property type="entry name" value="TSUP/Inactive_protease-like"/>
</dbReference>